<name>A0A8T1SA67_CHESE</name>
<evidence type="ECO:0000256" key="1">
    <source>
        <dbReference type="SAM" id="MobiDB-lite"/>
    </source>
</evidence>
<feature type="non-terminal residue" evidence="2">
    <location>
        <position position="81"/>
    </location>
</feature>
<gene>
    <name evidence="2" type="ORF">G0U57_014485</name>
</gene>
<dbReference type="Proteomes" id="UP000765507">
    <property type="component" value="Unassembled WGS sequence"/>
</dbReference>
<sequence length="81" mass="9382">LRSLPAKFDDSTAHKFFFRDWGVQPRIRQGDPHDGVYIRPLAKFESQTTTHSTFLPPRVKKVKNCKPEQKPIQAQGEQNFS</sequence>
<reference evidence="2 3" key="1">
    <citation type="journal article" date="2020" name="G3 (Bethesda)">
        <title>Draft Genome of the Common Snapping Turtle, Chelydra serpentina, a Model for Phenotypic Plasticity in Reptiles.</title>
        <authorList>
            <person name="Das D."/>
            <person name="Singh S.K."/>
            <person name="Bierstedt J."/>
            <person name="Erickson A."/>
            <person name="Galli G.L.J."/>
            <person name="Crossley D.A. 2nd"/>
            <person name="Rhen T."/>
        </authorList>
    </citation>
    <scope>NUCLEOTIDE SEQUENCE [LARGE SCALE GENOMIC DNA]</scope>
    <source>
        <strain evidence="2">KW</strain>
    </source>
</reference>
<proteinExistence type="predicted"/>
<protein>
    <submittedName>
        <fullName evidence="2">Stabilizer of axonemal microtubules 2-like</fullName>
    </submittedName>
</protein>
<feature type="non-terminal residue" evidence="2">
    <location>
        <position position="1"/>
    </location>
</feature>
<keyword evidence="3" id="KW-1185">Reference proteome</keyword>
<dbReference type="EMBL" id="JAHGAV010000421">
    <property type="protein sequence ID" value="KAG6925463.1"/>
    <property type="molecule type" value="Genomic_DNA"/>
</dbReference>
<evidence type="ECO:0000313" key="2">
    <source>
        <dbReference type="EMBL" id="KAG6925463.1"/>
    </source>
</evidence>
<dbReference type="OrthoDB" id="9973968at2759"/>
<dbReference type="AlphaFoldDB" id="A0A8T1SA67"/>
<organism evidence="2 3">
    <name type="scientific">Chelydra serpentina</name>
    <name type="common">Snapping turtle</name>
    <name type="synonym">Testudo serpentina</name>
    <dbReference type="NCBI Taxonomy" id="8475"/>
    <lineage>
        <taxon>Eukaryota</taxon>
        <taxon>Metazoa</taxon>
        <taxon>Chordata</taxon>
        <taxon>Craniata</taxon>
        <taxon>Vertebrata</taxon>
        <taxon>Euteleostomi</taxon>
        <taxon>Archelosauria</taxon>
        <taxon>Testudinata</taxon>
        <taxon>Testudines</taxon>
        <taxon>Cryptodira</taxon>
        <taxon>Durocryptodira</taxon>
        <taxon>Americhelydia</taxon>
        <taxon>Chelydroidea</taxon>
        <taxon>Chelydridae</taxon>
        <taxon>Chelydra</taxon>
    </lineage>
</organism>
<evidence type="ECO:0000313" key="3">
    <source>
        <dbReference type="Proteomes" id="UP000765507"/>
    </source>
</evidence>
<comment type="caution">
    <text evidence="2">The sequence shown here is derived from an EMBL/GenBank/DDBJ whole genome shotgun (WGS) entry which is preliminary data.</text>
</comment>
<feature type="region of interest" description="Disordered" evidence="1">
    <location>
        <begin position="62"/>
        <end position="81"/>
    </location>
</feature>
<accession>A0A8T1SA67</accession>